<dbReference type="RefSeq" id="WP_014174678.1">
    <property type="nucleotide sequence ID" value="NC_016582.1"/>
</dbReference>
<dbReference type="STRING" id="749414.SBI_02078"/>
<dbReference type="EC" id="2.7.13.3" evidence="3"/>
<dbReference type="Proteomes" id="UP000000377">
    <property type="component" value="Chromosome"/>
</dbReference>
<dbReference type="InterPro" id="IPR003660">
    <property type="entry name" value="HAMP_dom"/>
</dbReference>
<sequence>MQLRILTVYTVLIACLVTALAVPFSLAYSSHRTGKLLLERRADATRFSELADQAIRDGDTSGLVQEVSRYEELYGTKVEIRDRDGRRVAGGGAWSKEPAERALSGRTTDGLPLVTPFGPASAVVAEPVGRDAQVSGVVVMKVSTAAARRDVALVWAAVAGGSLVAVLCALIAARRLARWILRPVTELDLTTRAIAEGRMDARVRDGGRGPAELRLLERRFNAMADAVSAALERQRAFVADASHELRTPLTVLSLRLENLEPHLTEDGTGEFAEALAEVDRLGRLMEDLLTLARVEAGTAAPEPIARAALRGRLAIWHDVYAARELALTVELDDTDSSAAPLPAAAARIADIALDNAAKFVPPGGTVTVRLEQGVLRIADDGPGLEPDQFEAALGRFWRSPGHGNVPGSGLGLAIASELARAADCELSLRPATPHGLVVEVRLPEA</sequence>
<evidence type="ECO:0000256" key="2">
    <source>
        <dbReference type="ARBA" id="ARBA00004236"/>
    </source>
</evidence>
<keyword evidence="14" id="KW-1185">Reference proteome</keyword>
<keyword evidence="9" id="KW-0902">Two-component regulatory system</keyword>
<dbReference type="Gene3D" id="3.30.565.10">
    <property type="entry name" value="Histidine kinase-like ATPase, C-terminal domain"/>
    <property type="match status" value="1"/>
</dbReference>
<dbReference type="SUPFAM" id="SSF55874">
    <property type="entry name" value="ATPase domain of HSP90 chaperone/DNA topoisomerase II/histidine kinase"/>
    <property type="match status" value="1"/>
</dbReference>
<dbReference type="SMART" id="SM00387">
    <property type="entry name" value="HATPase_c"/>
    <property type="match status" value="1"/>
</dbReference>
<dbReference type="InterPro" id="IPR005467">
    <property type="entry name" value="His_kinase_dom"/>
</dbReference>
<organism evidence="13 14">
    <name type="scientific">Streptomyces bingchenggensis (strain BCW-1)</name>
    <dbReference type="NCBI Taxonomy" id="749414"/>
    <lineage>
        <taxon>Bacteria</taxon>
        <taxon>Bacillati</taxon>
        <taxon>Actinomycetota</taxon>
        <taxon>Actinomycetes</taxon>
        <taxon>Kitasatosporales</taxon>
        <taxon>Streptomycetaceae</taxon>
        <taxon>Streptomyces</taxon>
    </lineage>
</organism>
<dbReference type="GO" id="GO:0005886">
    <property type="term" value="C:plasma membrane"/>
    <property type="evidence" value="ECO:0007669"/>
    <property type="project" value="UniProtKB-SubCell"/>
</dbReference>
<evidence type="ECO:0000259" key="11">
    <source>
        <dbReference type="PROSITE" id="PS50109"/>
    </source>
</evidence>
<dbReference type="Pfam" id="PF00512">
    <property type="entry name" value="HisKA"/>
    <property type="match status" value="1"/>
</dbReference>
<evidence type="ECO:0000256" key="8">
    <source>
        <dbReference type="ARBA" id="ARBA00022989"/>
    </source>
</evidence>
<dbReference type="SMART" id="SM00388">
    <property type="entry name" value="HisKA"/>
    <property type="match status" value="1"/>
</dbReference>
<keyword evidence="4" id="KW-0597">Phosphoprotein</keyword>
<keyword evidence="10" id="KW-0472">Membrane</keyword>
<evidence type="ECO:0000256" key="1">
    <source>
        <dbReference type="ARBA" id="ARBA00000085"/>
    </source>
</evidence>
<evidence type="ECO:0000313" key="14">
    <source>
        <dbReference type="Proteomes" id="UP000000377"/>
    </source>
</evidence>
<evidence type="ECO:0000313" key="13">
    <source>
        <dbReference type="EMBL" id="ADI05199.1"/>
    </source>
</evidence>
<feature type="domain" description="HAMP" evidence="12">
    <location>
        <begin position="178"/>
        <end position="232"/>
    </location>
</feature>
<dbReference type="Gene3D" id="6.10.340.10">
    <property type="match status" value="1"/>
</dbReference>
<keyword evidence="7 13" id="KW-0418">Kinase</keyword>
<dbReference type="InterPro" id="IPR036097">
    <property type="entry name" value="HisK_dim/P_sf"/>
</dbReference>
<feature type="transmembrane region" description="Helical" evidence="10">
    <location>
        <begin position="152"/>
        <end position="173"/>
    </location>
</feature>
<dbReference type="GO" id="GO:0000155">
    <property type="term" value="F:phosphorelay sensor kinase activity"/>
    <property type="evidence" value="ECO:0007669"/>
    <property type="project" value="InterPro"/>
</dbReference>
<evidence type="ECO:0000256" key="5">
    <source>
        <dbReference type="ARBA" id="ARBA00022679"/>
    </source>
</evidence>
<dbReference type="eggNOG" id="COG2205">
    <property type="taxonomic scope" value="Bacteria"/>
</dbReference>
<dbReference type="InterPro" id="IPR003661">
    <property type="entry name" value="HisK_dim/P_dom"/>
</dbReference>
<dbReference type="InterPro" id="IPR003594">
    <property type="entry name" value="HATPase_dom"/>
</dbReference>
<dbReference type="PANTHER" id="PTHR45436:SF5">
    <property type="entry name" value="SENSOR HISTIDINE KINASE TRCS"/>
    <property type="match status" value="1"/>
</dbReference>
<feature type="domain" description="Histidine kinase" evidence="11">
    <location>
        <begin position="240"/>
        <end position="445"/>
    </location>
</feature>
<evidence type="ECO:0000256" key="4">
    <source>
        <dbReference type="ARBA" id="ARBA00022553"/>
    </source>
</evidence>
<keyword evidence="6 10" id="KW-0812">Transmembrane</keyword>
<dbReference type="KEGG" id="sbh:SBI_02078"/>
<comment type="catalytic activity">
    <reaction evidence="1">
        <text>ATP + protein L-histidine = ADP + protein N-phospho-L-histidine.</text>
        <dbReference type="EC" id="2.7.13.3"/>
    </reaction>
</comment>
<dbReference type="HOGENOM" id="CLU_000445_89_6_11"/>
<dbReference type="InterPro" id="IPR050428">
    <property type="entry name" value="TCS_sensor_his_kinase"/>
</dbReference>
<dbReference type="SUPFAM" id="SSF47384">
    <property type="entry name" value="Homodimeric domain of signal transducing histidine kinase"/>
    <property type="match status" value="1"/>
</dbReference>
<dbReference type="PROSITE" id="PS51257">
    <property type="entry name" value="PROKAR_LIPOPROTEIN"/>
    <property type="match status" value="1"/>
</dbReference>
<keyword evidence="8 10" id="KW-1133">Transmembrane helix</keyword>
<dbReference type="AlphaFoldDB" id="D7BRN6"/>
<accession>D7BRN6</accession>
<dbReference type="Pfam" id="PF00672">
    <property type="entry name" value="HAMP"/>
    <property type="match status" value="1"/>
</dbReference>
<dbReference type="Gene3D" id="1.10.287.130">
    <property type="match status" value="1"/>
</dbReference>
<evidence type="ECO:0000256" key="6">
    <source>
        <dbReference type="ARBA" id="ARBA00022692"/>
    </source>
</evidence>
<dbReference type="CDD" id="cd00075">
    <property type="entry name" value="HATPase"/>
    <property type="match status" value="1"/>
</dbReference>
<keyword evidence="5" id="KW-0808">Transferase</keyword>
<dbReference type="EMBL" id="CP002047">
    <property type="protein sequence ID" value="ADI05199.1"/>
    <property type="molecule type" value="Genomic_DNA"/>
</dbReference>
<dbReference type="CDD" id="cd06225">
    <property type="entry name" value="HAMP"/>
    <property type="match status" value="1"/>
</dbReference>
<name>D7BRN6_STRBB</name>
<dbReference type="CDD" id="cd00082">
    <property type="entry name" value="HisKA"/>
    <property type="match status" value="1"/>
</dbReference>
<protein>
    <recommendedName>
        <fullName evidence="3">histidine kinase</fullName>
        <ecNumber evidence="3">2.7.13.3</ecNumber>
    </recommendedName>
</protein>
<dbReference type="InterPro" id="IPR036890">
    <property type="entry name" value="HATPase_C_sf"/>
</dbReference>
<evidence type="ECO:0000256" key="10">
    <source>
        <dbReference type="SAM" id="Phobius"/>
    </source>
</evidence>
<evidence type="ECO:0000256" key="3">
    <source>
        <dbReference type="ARBA" id="ARBA00012438"/>
    </source>
</evidence>
<dbReference type="PROSITE" id="PS50885">
    <property type="entry name" value="HAMP"/>
    <property type="match status" value="1"/>
</dbReference>
<evidence type="ECO:0000256" key="9">
    <source>
        <dbReference type="ARBA" id="ARBA00023012"/>
    </source>
</evidence>
<evidence type="ECO:0000259" key="12">
    <source>
        <dbReference type="PROSITE" id="PS50885"/>
    </source>
</evidence>
<comment type="subcellular location">
    <subcellularLocation>
        <location evidence="2">Cell membrane</location>
    </subcellularLocation>
</comment>
<dbReference type="PROSITE" id="PS50109">
    <property type="entry name" value="HIS_KIN"/>
    <property type="match status" value="1"/>
</dbReference>
<gene>
    <name evidence="13" type="ordered locus">SBI_02078</name>
</gene>
<evidence type="ECO:0000256" key="7">
    <source>
        <dbReference type="ARBA" id="ARBA00022777"/>
    </source>
</evidence>
<reference evidence="13 14" key="1">
    <citation type="journal article" date="2010" name="J. Bacteriol.">
        <title>Genome sequence of the milbemycin-producing bacterium Streptomyces bingchenggensis.</title>
        <authorList>
            <person name="Wang X.J."/>
            <person name="Yan Y.J."/>
            <person name="Zhang B."/>
            <person name="An J."/>
            <person name="Wang J.J."/>
            <person name="Tian J."/>
            <person name="Jiang L."/>
            <person name="Chen Y.H."/>
            <person name="Huang S.X."/>
            <person name="Yin M."/>
            <person name="Zhang J."/>
            <person name="Gao A.L."/>
            <person name="Liu C.X."/>
            <person name="Zhu Z.X."/>
            <person name="Xiang W.S."/>
        </authorList>
    </citation>
    <scope>NUCLEOTIDE SEQUENCE [LARGE SCALE GENOMIC DNA]</scope>
    <source>
        <strain evidence="13 14">BCW-1</strain>
    </source>
</reference>
<dbReference type="eggNOG" id="COG3850">
    <property type="taxonomic scope" value="Bacteria"/>
</dbReference>
<dbReference type="PATRIC" id="fig|749414.3.peg.2148"/>
<dbReference type="Pfam" id="PF02518">
    <property type="entry name" value="HATPase_c"/>
    <property type="match status" value="1"/>
</dbReference>
<dbReference type="PANTHER" id="PTHR45436">
    <property type="entry name" value="SENSOR HISTIDINE KINASE YKOH"/>
    <property type="match status" value="1"/>
</dbReference>
<proteinExistence type="predicted"/>
<dbReference type="SMART" id="SM00304">
    <property type="entry name" value="HAMP"/>
    <property type="match status" value="1"/>
</dbReference>